<evidence type="ECO:0000313" key="11">
    <source>
        <dbReference type="EMBL" id="KAK0150767.1"/>
    </source>
</evidence>
<comment type="similarity">
    <text evidence="2">Belongs to the SLITRK family.</text>
</comment>
<accession>A0AA47N339</accession>
<evidence type="ECO:0000256" key="2">
    <source>
        <dbReference type="ARBA" id="ARBA00010439"/>
    </source>
</evidence>
<dbReference type="SMART" id="SM00369">
    <property type="entry name" value="LRR_TYP"/>
    <property type="match status" value="8"/>
</dbReference>
<keyword evidence="12" id="KW-1185">Reference proteome</keyword>
<evidence type="ECO:0000313" key="12">
    <source>
        <dbReference type="Proteomes" id="UP001174136"/>
    </source>
</evidence>
<dbReference type="GO" id="GO:0051965">
    <property type="term" value="P:positive regulation of synapse assembly"/>
    <property type="evidence" value="ECO:0007669"/>
    <property type="project" value="TreeGrafter"/>
</dbReference>
<organism evidence="11 12">
    <name type="scientific">Merluccius polli</name>
    <name type="common">Benguela hake</name>
    <name type="synonym">Merluccius cadenati</name>
    <dbReference type="NCBI Taxonomy" id="89951"/>
    <lineage>
        <taxon>Eukaryota</taxon>
        <taxon>Metazoa</taxon>
        <taxon>Chordata</taxon>
        <taxon>Craniata</taxon>
        <taxon>Vertebrata</taxon>
        <taxon>Euteleostomi</taxon>
        <taxon>Actinopterygii</taxon>
        <taxon>Neopterygii</taxon>
        <taxon>Teleostei</taxon>
        <taxon>Neoteleostei</taxon>
        <taxon>Acanthomorphata</taxon>
        <taxon>Zeiogadaria</taxon>
        <taxon>Gadariae</taxon>
        <taxon>Gadiformes</taxon>
        <taxon>Gadoidei</taxon>
        <taxon>Merlucciidae</taxon>
        <taxon>Merluccius</taxon>
    </lineage>
</organism>
<dbReference type="InterPro" id="IPR001611">
    <property type="entry name" value="Leu-rich_rpt"/>
</dbReference>
<evidence type="ECO:0000256" key="6">
    <source>
        <dbReference type="ARBA" id="ARBA00022737"/>
    </source>
</evidence>
<dbReference type="PANTHER" id="PTHR45773">
    <property type="entry name" value="SLIT AND NTRK-LIKE PROTEIN 4-RELATED"/>
    <property type="match status" value="1"/>
</dbReference>
<evidence type="ECO:0000256" key="1">
    <source>
        <dbReference type="ARBA" id="ARBA00004479"/>
    </source>
</evidence>
<dbReference type="GO" id="GO:0016020">
    <property type="term" value="C:membrane"/>
    <property type="evidence" value="ECO:0007669"/>
    <property type="project" value="UniProtKB-SubCell"/>
</dbReference>
<proteinExistence type="inferred from homology"/>
<dbReference type="PANTHER" id="PTHR45773:SF10">
    <property type="match status" value="1"/>
</dbReference>
<keyword evidence="5" id="KW-0732">Signal</keyword>
<reference evidence="11" key="1">
    <citation type="journal article" date="2023" name="Front. Mar. Sci.">
        <title>A new Merluccius polli reference genome to investigate the effects of global change in West African waters.</title>
        <authorList>
            <person name="Mateo J.L."/>
            <person name="Blanco-Fernandez C."/>
            <person name="Garcia-Vazquez E."/>
            <person name="Machado-Schiaffino G."/>
        </authorList>
    </citation>
    <scope>NUCLEOTIDE SEQUENCE</scope>
    <source>
        <strain evidence="11">C29</strain>
        <tissue evidence="11">Fin</tissue>
    </source>
</reference>
<sequence length="527" mass="57630">MTTVVSWLSARLTADDLWFTLLSSPVPPPRLRLGALHAGQPGCERRQAYRGTGDRIQIRELWKVDYFMIRETGARACFGVPAPGFERLCVICQTAYTLHVAKLRDAELGRNHLRIELCVAVLSKCSSAVSHGGPILSRFAIVRVALTYHQVCLRAGERETNQTTLFQLVTDSRPHLSAVSAGSLYTFMSLSGPVKACYKACTCLPDLKYINCSGGNISDSVSSFSSNTEYLDLSENLLTTLPSGSFGALWGLKVLLLSTNNITSVAGGAFINLLSLQRLDLSGNHIGALGDAFGLGLGSLSQLLLARNRLTALECGTFRTLDGLTRLDLSANLIQLIQPGAFGGVMSLRRLNLEGNRLRALGAGLFSTLHSLEVLSLRGNPIGSVEPGVFTPLPSLALLDLSFNQLSGLHYKVLLGMLTPVVHVMLEGNPWHCDCELQRVFEKLGRVRRIFLDDYRELRCSEPAELRGRPMTEVDSELCMGETVIVLILTVMVFITVVTSVIMAEKSKRSGEAKDEESRALEAYYDY</sequence>
<evidence type="ECO:0000256" key="3">
    <source>
        <dbReference type="ARBA" id="ARBA00022614"/>
    </source>
</evidence>
<evidence type="ECO:0000256" key="8">
    <source>
        <dbReference type="ARBA" id="ARBA00023136"/>
    </source>
</evidence>
<keyword evidence="8 9" id="KW-0472">Membrane</keyword>
<evidence type="ECO:0000256" key="4">
    <source>
        <dbReference type="ARBA" id="ARBA00022692"/>
    </source>
</evidence>
<gene>
    <name evidence="11" type="primary">PLIB</name>
    <name evidence="11" type="ORF">N1851_008123</name>
</gene>
<name>A0AA47N339_MERPO</name>
<dbReference type="SUPFAM" id="SSF52058">
    <property type="entry name" value="L domain-like"/>
    <property type="match status" value="1"/>
</dbReference>
<keyword evidence="6" id="KW-0677">Repeat</keyword>
<keyword evidence="4 9" id="KW-0812">Transmembrane</keyword>
<dbReference type="Proteomes" id="UP001174136">
    <property type="component" value="Unassembled WGS sequence"/>
</dbReference>
<evidence type="ECO:0000259" key="10">
    <source>
        <dbReference type="SMART" id="SM00082"/>
    </source>
</evidence>
<dbReference type="AlphaFoldDB" id="A0AA47N339"/>
<dbReference type="Gene3D" id="3.80.10.10">
    <property type="entry name" value="Ribonuclease Inhibitor"/>
    <property type="match status" value="2"/>
</dbReference>
<dbReference type="InterPro" id="IPR032675">
    <property type="entry name" value="LRR_dom_sf"/>
</dbReference>
<protein>
    <submittedName>
        <fullName evidence="11">Phospholipase A2 inhibitor</fullName>
    </submittedName>
</protein>
<dbReference type="EMBL" id="JAOPHQ010001440">
    <property type="protein sequence ID" value="KAK0150767.1"/>
    <property type="molecule type" value="Genomic_DNA"/>
</dbReference>
<dbReference type="GO" id="GO:0007409">
    <property type="term" value="P:axonogenesis"/>
    <property type="evidence" value="ECO:0007669"/>
    <property type="project" value="TreeGrafter"/>
</dbReference>
<dbReference type="Pfam" id="PF13855">
    <property type="entry name" value="LRR_8"/>
    <property type="match status" value="2"/>
</dbReference>
<dbReference type="InterPro" id="IPR003591">
    <property type="entry name" value="Leu-rich_rpt_typical-subtyp"/>
</dbReference>
<keyword evidence="7 9" id="KW-1133">Transmembrane helix</keyword>
<dbReference type="InterPro" id="IPR000483">
    <property type="entry name" value="Cys-rich_flank_reg_C"/>
</dbReference>
<comment type="subcellular location">
    <subcellularLocation>
        <location evidence="1">Membrane</location>
        <topology evidence="1">Single-pass type I membrane protein</topology>
    </subcellularLocation>
</comment>
<keyword evidence="3" id="KW-0433">Leucine-rich repeat</keyword>
<evidence type="ECO:0000256" key="5">
    <source>
        <dbReference type="ARBA" id="ARBA00022729"/>
    </source>
</evidence>
<feature type="transmembrane region" description="Helical" evidence="9">
    <location>
        <begin position="484"/>
        <end position="504"/>
    </location>
</feature>
<evidence type="ECO:0000256" key="7">
    <source>
        <dbReference type="ARBA" id="ARBA00022989"/>
    </source>
</evidence>
<feature type="domain" description="LRRCT" evidence="10">
    <location>
        <begin position="429"/>
        <end position="480"/>
    </location>
</feature>
<comment type="caution">
    <text evidence="11">The sequence shown here is derived from an EMBL/GenBank/DDBJ whole genome shotgun (WGS) entry which is preliminary data.</text>
</comment>
<dbReference type="PROSITE" id="PS51450">
    <property type="entry name" value="LRR"/>
    <property type="match status" value="1"/>
</dbReference>
<dbReference type="SMART" id="SM00082">
    <property type="entry name" value="LRRCT"/>
    <property type="match status" value="1"/>
</dbReference>
<evidence type="ECO:0000256" key="9">
    <source>
        <dbReference type="SAM" id="Phobius"/>
    </source>
</evidence>